<dbReference type="AlphaFoldDB" id="A0A0F9D1C6"/>
<organism evidence="1">
    <name type="scientific">marine sediment metagenome</name>
    <dbReference type="NCBI Taxonomy" id="412755"/>
    <lineage>
        <taxon>unclassified sequences</taxon>
        <taxon>metagenomes</taxon>
        <taxon>ecological metagenomes</taxon>
    </lineage>
</organism>
<accession>A0A0F9D1C6</accession>
<reference evidence="1" key="1">
    <citation type="journal article" date="2015" name="Nature">
        <title>Complex archaea that bridge the gap between prokaryotes and eukaryotes.</title>
        <authorList>
            <person name="Spang A."/>
            <person name="Saw J.H."/>
            <person name="Jorgensen S.L."/>
            <person name="Zaremba-Niedzwiedzka K."/>
            <person name="Martijn J."/>
            <person name="Lind A.E."/>
            <person name="van Eijk R."/>
            <person name="Schleper C."/>
            <person name="Guy L."/>
            <person name="Ettema T.J."/>
        </authorList>
    </citation>
    <scope>NUCLEOTIDE SEQUENCE</scope>
</reference>
<dbReference type="EMBL" id="LAZR01033623">
    <property type="protein sequence ID" value="KKL47551.1"/>
    <property type="molecule type" value="Genomic_DNA"/>
</dbReference>
<comment type="caution">
    <text evidence="1">The sequence shown here is derived from an EMBL/GenBank/DDBJ whole genome shotgun (WGS) entry which is preliminary data.</text>
</comment>
<feature type="non-terminal residue" evidence="1">
    <location>
        <position position="148"/>
    </location>
</feature>
<proteinExistence type="predicted"/>
<name>A0A0F9D1C6_9ZZZZ</name>
<sequence>MASNGHGVIEILGPDGRPYYQDEESLDIAADSPDATSDSFLPNMGQKESRLLEIALGLSGTNVDAGTPFDDRFFERLDKVGIHDLSPQAQRRAQRLAFLLYRINVRAYGGVELGVDFVVGNGVKLKAKDPAVLALLQRHWRVNRWGTM</sequence>
<protein>
    <submittedName>
        <fullName evidence="1">Uncharacterized protein</fullName>
    </submittedName>
</protein>
<gene>
    <name evidence="1" type="ORF">LCGC14_2334430</name>
</gene>
<evidence type="ECO:0000313" key="1">
    <source>
        <dbReference type="EMBL" id="KKL47551.1"/>
    </source>
</evidence>